<dbReference type="InterPro" id="IPR006342">
    <property type="entry name" value="FkbM_mtfrase"/>
</dbReference>
<comment type="caution">
    <text evidence="2">The sequence shown here is derived from an EMBL/GenBank/DDBJ whole genome shotgun (WGS) entry which is preliminary data.</text>
</comment>
<dbReference type="InterPro" id="IPR029063">
    <property type="entry name" value="SAM-dependent_MTases_sf"/>
</dbReference>
<organism evidence="2 3">
    <name type="scientific">Mycolicibacterium arenosum</name>
    <dbReference type="NCBI Taxonomy" id="2952157"/>
    <lineage>
        <taxon>Bacteria</taxon>
        <taxon>Bacillati</taxon>
        <taxon>Actinomycetota</taxon>
        <taxon>Actinomycetes</taxon>
        <taxon>Mycobacteriales</taxon>
        <taxon>Mycobacteriaceae</taxon>
        <taxon>Mycolicibacterium</taxon>
    </lineage>
</organism>
<feature type="domain" description="Methyltransferase FkbM" evidence="1">
    <location>
        <begin position="49"/>
        <end position="225"/>
    </location>
</feature>
<protein>
    <submittedName>
        <fullName evidence="2">FkbM family methyltransferase</fullName>
    </submittedName>
</protein>
<keyword evidence="2" id="KW-0808">Transferase</keyword>
<dbReference type="PANTHER" id="PTHR34203:SF15">
    <property type="entry name" value="SLL1173 PROTEIN"/>
    <property type="match status" value="1"/>
</dbReference>
<evidence type="ECO:0000313" key="2">
    <source>
        <dbReference type="EMBL" id="MCP9273050.1"/>
    </source>
</evidence>
<dbReference type="GO" id="GO:0032259">
    <property type="term" value="P:methylation"/>
    <property type="evidence" value="ECO:0007669"/>
    <property type="project" value="UniProtKB-KW"/>
</dbReference>
<dbReference type="Pfam" id="PF05050">
    <property type="entry name" value="Methyltransf_21"/>
    <property type="match status" value="1"/>
</dbReference>
<dbReference type="RefSeq" id="WP_255060291.1">
    <property type="nucleotide sequence ID" value="NZ_JANDBD010000004.1"/>
</dbReference>
<evidence type="ECO:0000313" key="3">
    <source>
        <dbReference type="Proteomes" id="UP001651690"/>
    </source>
</evidence>
<dbReference type="InterPro" id="IPR052514">
    <property type="entry name" value="SAM-dependent_MTase"/>
</dbReference>
<evidence type="ECO:0000259" key="1">
    <source>
        <dbReference type="Pfam" id="PF05050"/>
    </source>
</evidence>
<dbReference type="Gene3D" id="3.40.50.150">
    <property type="entry name" value="Vaccinia Virus protein VP39"/>
    <property type="match status" value="1"/>
</dbReference>
<keyword evidence="2" id="KW-0489">Methyltransferase</keyword>
<gene>
    <name evidence="2" type="ORF">NM203_12740</name>
</gene>
<dbReference type="Proteomes" id="UP001651690">
    <property type="component" value="Unassembled WGS sequence"/>
</dbReference>
<accession>A0ABT1M2G9</accession>
<proteinExistence type="predicted"/>
<dbReference type="GO" id="GO:0008168">
    <property type="term" value="F:methyltransferase activity"/>
    <property type="evidence" value="ECO:0007669"/>
    <property type="project" value="UniProtKB-KW"/>
</dbReference>
<dbReference type="NCBIfam" id="TIGR01444">
    <property type="entry name" value="fkbM_fam"/>
    <property type="match status" value="1"/>
</dbReference>
<name>A0ABT1M2G9_9MYCO</name>
<dbReference type="SUPFAM" id="SSF53335">
    <property type="entry name" value="S-adenosyl-L-methionine-dependent methyltransferases"/>
    <property type="match status" value="1"/>
</dbReference>
<dbReference type="PANTHER" id="PTHR34203">
    <property type="entry name" value="METHYLTRANSFERASE, FKBM FAMILY PROTEIN"/>
    <property type="match status" value="1"/>
</dbReference>
<reference evidence="2 3" key="1">
    <citation type="submission" date="2022-06" db="EMBL/GenBank/DDBJ databases">
        <title>Mycolicibacterium sp. CAU 1645 isolated from seawater.</title>
        <authorList>
            <person name="Kim W."/>
        </authorList>
    </citation>
    <scope>NUCLEOTIDE SEQUENCE [LARGE SCALE GENOMIC DNA]</scope>
    <source>
        <strain evidence="2 3">CAU 1645</strain>
    </source>
</reference>
<keyword evidence="3" id="KW-1185">Reference proteome</keyword>
<sequence>MAPAIAQLGGLRRTLVVGGLRGLARTTPWLESELVGVAQVVPRGGVCLDIGAAAGFYTAEMARLVGGGGVVHSFEPLRFAHATTSRVLGLRSGSNVVRHSLALGDTGDEVVMSVPLRRGIPVTGRSFVTRNASGLGSNAEFDEHLRVVVDGDTVDQFCERAGLVRIDFVKIDVEGAELHVLRGGEATIERLRPAVMVEVEDRHLERFDTHSSQIAEWFTTRGYRMSVWHNGLWRDVDAVTLEFRNYLFSPRTIT</sequence>
<dbReference type="EMBL" id="JANDBD010000004">
    <property type="protein sequence ID" value="MCP9273050.1"/>
    <property type="molecule type" value="Genomic_DNA"/>
</dbReference>